<comment type="cofactor">
    <cofactor evidence="6 7">
        <name>Mg(2+)</name>
        <dbReference type="ChEBI" id="CHEBI:18420"/>
    </cofactor>
</comment>
<dbReference type="Gene3D" id="3.30.540.10">
    <property type="entry name" value="Fructose-1,6-Bisphosphatase, subunit A, domain 1"/>
    <property type="match status" value="1"/>
</dbReference>
<accession>A0A2W5BGS5</accession>
<dbReference type="HAMAP" id="MF_02095">
    <property type="entry name" value="CysQ"/>
    <property type="match status" value="1"/>
</dbReference>
<dbReference type="PANTHER" id="PTHR43028:SF5">
    <property type="entry name" value="3'(2'),5'-BISPHOSPHATE NUCLEOTIDASE 1"/>
    <property type="match status" value="1"/>
</dbReference>
<dbReference type="InterPro" id="IPR050725">
    <property type="entry name" value="CysQ/Inositol_MonoPase"/>
</dbReference>
<comment type="similarity">
    <text evidence="1 6">Belongs to the inositol monophosphatase superfamily. CysQ family.</text>
</comment>
<name>A0A2W5BGS5_9BACT</name>
<dbReference type="InterPro" id="IPR020550">
    <property type="entry name" value="Inositol_monophosphatase_CS"/>
</dbReference>
<proteinExistence type="inferred from homology"/>
<protein>
    <recommendedName>
        <fullName evidence="6">3'(2'),5'-bisphosphate nucleotidase CysQ</fullName>
        <ecNumber evidence="6">3.1.3.7</ecNumber>
    </recommendedName>
    <alternativeName>
        <fullName evidence="6">3'(2'),5-bisphosphonucleoside 3'(2')-phosphohydrolase</fullName>
    </alternativeName>
    <alternativeName>
        <fullName evidence="6">3'-phosphoadenosine 5'-phosphate phosphatase</fullName>
        <shortName evidence="6">PAP phosphatase</shortName>
    </alternativeName>
</protein>
<sequence>MSKLLTHLPALCNVVRRIAFETGELALDYFEEGAAFSPEYKADGSPVTEADRKCEIFIEEALASMMPDVPFVGEEAVSSGRIADVEGSEYFWLVDPLDGTRDFIVGSPDFTVNIALIKNGAPVLGVIYAPAHGEMYAAHGEGTAVRWLQETDNEKSIRVRKPQRSGLTVVSSKNRGIEEINRYLEEHKVSKIIRRASSLKICAIASGKADLYPGLSQTCEWDTAAGQAILEAAGGEIVTLDGKPLVYGRGRKDFVNPAFVARSKFLSETGE</sequence>
<gene>
    <name evidence="6 8" type="primary">cysQ</name>
    <name evidence="8" type="ORF">DI626_11275</name>
</gene>
<dbReference type="InterPro" id="IPR000760">
    <property type="entry name" value="Inositol_monophosphatase-like"/>
</dbReference>
<evidence type="ECO:0000256" key="6">
    <source>
        <dbReference type="HAMAP-Rule" id="MF_02095"/>
    </source>
</evidence>
<keyword evidence="2 6" id="KW-1003">Cell membrane</keyword>
<dbReference type="PRINTS" id="PR00377">
    <property type="entry name" value="IMPHPHTASES"/>
</dbReference>
<dbReference type="Pfam" id="PF00459">
    <property type="entry name" value="Inositol_P"/>
    <property type="match status" value="1"/>
</dbReference>
<evidence type="ECO:0000313" key="8">
    <source>
        <dbReference type="EMBL" id="PZO80308.1"/>
    </source>
</evidence>
<feature type="binding site" evidence="7">
    <location>
        <position position="98"/>
    </location>
    <ligand>
        <name>Mg(2+)</name>
        <dbReference type="ChEBI" id="CHEBI:18420"/>
        <label>1</label>
        <note>catalytic</note>
    </ligand>
</feature>
<keyword evidence="6 7" id="KW-0479">Metal-binding</keyword>
<dbReference type="Gene3D" id="3.40.190.80">
    <property type="match status" value="1"/>
</dbReference>
<feature type="binding site" evidence="6">
    <location>
        <position position="97"/>
    </location>
    <ligand>
        <name>Mg(2+)</name>
        <dbReference type="ChEBI" id="CHEBI:18420"/>
        <label>1</label>
    </ligand>
</feature>
<dbReference type="SUPFAM" id="SSF56655">
    <property type="entry name" value="Carbohydrate phosphatase"/>
    <property type="match status" value="1"/>
</dbReference>
<dbReference type="EMBL" id="QFNK01000330">
    <property type="protein sequence ID" value="PZO80308.1"/>
    <property type="molecule type" value="Genomic_DNA"/>
</dbReference>
<dbReference type="Proteomes" id="UP000249557">
    <property type="component" value="Unassembled WGS sequence"/>
</dbReference>
<evidence type="ECO:0000256" key="7">
    <source>
        <dbReference type="PIRSR" id="PIRSR600760-2"/>
    </source>
</evidence>
<comment type="caution">
    <text evidence="8">The sequence shown here is derived from an EMBL/GenBank/DDBJ whole genome shotgun (WGS) entry which is preliminary data.</text>
</comment>
<feature type="binding site" evidence="7">
    <location>
        <position position="97"/>
    </location>
    <ligand>
        <name>Mg(2+)</name>
        <dbReference type="ChEBI" id="CHEBI:18420"/>
        <label>1</label>
        <note>catalytic</note>
    </ligand>
</feature>
<dbReference type="NCBIfam" id="TIGR01331">
    <property type="entry name" value="bisphos_cysQ"/>
    <property type="match status" value="1"/>
</dbReference>
<feature type="binding site" evidence="7">
    <location>
        <position position="95"/>
    </location>
    <ligand>
        <name>Mg(2+)</name>
        <dbReference type="ChEBI" id="CHEBI:18420"/>
        <label>1</label>
        <note>catalytic</note>
    </ligand>
</feature>
<feature type="binding site" evidence="6">
    <location>
        <position position="74"/>
    </location>
    <ligand>
        <name>substrate</name>
    </ligand>
</feature>
<feature type="binding site" evidence="7">
    <location>
        <position position="222"/>
    </location>
    <ligand>
        <name>Mg(2+)</name>
        <dbReference type="ChEBI" id="CHEBI:18420"/>
        <label>1</label>
        <note>catalytic</note>
    </ligand>
</feature>
<feature type="binding site" evidence="6">
    <location>
        <position position="74"/>
    </location>
    <ligand>
        <name>Mg(2+)</name>
        <dbReference type="ChEBI" id="CHEBI:18420"/>
        <label>1</label>
    </ligand>
</feature>
<dbReference type="EC" id="3.1.3.7" evidence="6"/>
<dbReference type="GO" id="GO:0000287">
    <property type="term" value="F:magnesium ion binding"/>
    <property type="evidence" value="ECO:0007669"/>
    <property type="project" value="UniProtKB-UniRule"/>
</dbReference>
<comment type="subcellular location">
    <subcellularLocation>
        <location evidence="6">Cell membrane</location>
        <topology evidence="6">Peripheral membrane protein</topology>
        <orientation evidence="6">Cytoplasmic side</orientation>
    </subcellularLocation>
</comment>
<dbReference type="GO" id="GO:0005886">
    <property type="term" value="C:plasma membrane"/>
    <property type="evidence" value="ECO:0007669"/>
    <property type="project" value="UniProtKB-SubCell"/>
</dbReference>
<comment type="catalytic activity">
    <reaction evidence="6">
        <text>adenosine 3',5'-bisphosphate + H2O = AMP + phosphate</text>
        <dbReference type="Rhea" id="RHEA:10040"/>
        <dbReference type="ChEBI" id="CHEBI:15377"/>
        <dbReference type="ChEBI" id="CHEBI:43474"/>
        <dbReference type="ChEBI" id="CHEBI:58343"/>
        <dbReference type="ChEBI" id="CHEBI:456215"/>
        <dbReference type="EC" id="3.1.3.7"/>
    </reaction>
</comment>
<dbReference type="GO" id="GO:0008441">
    <property type="term" value="F:3'(2'),5'-bisphosphate nucleotidase activity"/>
    <property type="evidence" value="ECO:0007669"/>
    <property type="project" value="UniProtKB-UniRule"/>
</dbReference>
<keyword evidence="3" id="KW-0997">Cell inner membrane</keyword>
<keyword evidence="6 7" id="KW-0460">Magnesium</keyword>
<keyword evidence="5 6" id="KW-0472">Membrane</keyword>
<feature type="binding site" evidence="6">
    <location>
        <begin position="97"/>
        <end position="100"/>
    </location>
    <ligand>
        <name>substrate</name>
    </ligand>
</feature>
<organism evidence="8 9">
    <name type="scientific">Micavibrio aeruginosavorus</name>
    <dbReference type="NCBI Taxonomy" id="349221"/>
    <lineage>
        <taxon>Bacteria</taxon>
        <taxon>Pseudomonadati</taxon>
        <taxon>Bdellovibrionota</taxon>
        <taxon>Bdellovibrionia</taxon>
        <taxon>Bdellovibrionales</taxon>
        <taxon>Pseudobdellovibrionaceae</taxon>
        <taxon>Micavibrio</taxon>
    </lineage>
</organism>
<dbReference type="PANTHER" id="PTHR43028">
    <property type="entry name" value="3'(2'),5'-BISPHOSPHATE NUCLEOTIDASE 1"/>
    <property type="match status" value="1"/>
</dbReference>
<dbReference type="GO" id="GO:0000103">
    <property type="term" value="P:sulfate assimilation"/>
    <property type="evidence" value="ECO:0007669"/>
    <property type="project" value="TreeGrafter"/>
</dbReference>
<dbReference type="AlphaFoldDB" id="A0A2W5BGS5"/>
<feature type="binding site" evidence="7">
    <location>
        <position position="74"/>
    </location>
    <ligand>
        <name>Mg(2+)</name>
        <dbReference type="ChEBI" id="CHEBI:18420"/>
        <label>1</label>
        <note>catalytic</note>
    </ligand>
</feature>
<feature type="binding site" evidence="6">
    <location>
        <position position="95"/>
    </location>
    <ligand>
        <name>Mg(2+)</name>
        <dbReference type="ChEBI" id="CHEBI:18420"/>
        <label>1</label>
    </ligand>
</feature>
<feature type="binding site" evidence="6">
    <location>
        <position position="98"/>
    </location>
    <ligand>
        <name>Mg(2+)</name>
        <dbReference type="ChEBI" id="CHEBI:18420"/>
        <label>2</label>
    </ligand>
</feature>
<feature type="binding site" evidence="6">
    <location>
        <position position="222"/>
    </location>
    <ligand>
        <name>Mg(2+)</name>
        <dbReference type="ChEBI" id="CHEBI:18420"/>
        <label>2</label>
    </ligand>
</feature>
<comment type="function">
    <text evidence="6">Converts adenosine-3',5'-bisphosphate (PAP) to AMP.</text>
</comment>
<dbReference type="InterPro" id="IPR006240">
    <property type="entry name" value="CysQ"/>
</dbReference>
<evidence type="ECO:0000313" key="9">
    <source>
        <dbReference type="Proteomes" id="UP000249557"/>
    </source>
</evidence>
<reference evidence="8 9" key="1">
    <citation type="submission" date="2017-08" db="EMBL/GenBank/DDBJ databases">
        <title>Infants hospitalized years apart are colonized by the same room-sourced microbial strains.</title>
        <authorList>
            <person name="Brooks B."/>
            <person name="Olm M.R."/>
            <person name="Firek B.A."/>
            <person name="Baker R."/>
            <person name="Thomas B.C."/>
            <person name="Morowitz M.J."/>
            <person name="Banfield J.F."/>
        </authorList>
    </citation>
    <scope>NUCLEOTIDE SEQUENCE [LARGE SCALE GENOMIC DNA]</scope>
    <source>
        <strain evidence="8">S2_018_000_R2_104</strain>
    </source>
</reference>
<evidence type="ECO:0000256" key="5">
    <source>
        <dbReference type="ARBA" id="ARBA00023136"/>
    </source>
</evidence>
<feature type="binding site" evidence="6">
    <location>
        <position position="95"/>
    </location>
    <ligand>
        <name>Mg(2+)</name>
        <dbReference type="ChEBI" id="CHEBI:18420"/>
        <label>2</label>
    </ligand>
</feature>
<feature type="binding site" evidence="6">
    <location>
        <position position="222"/>
    </location>
    <ligand>
        <name>substrate</name>
    </ligand>
</feature>
<dbReference type="PROSITE" id="PS00630">
    <property type="entry name" value="IMP_2"/>
    <property type="match status" value="1"/>
</dbReference>
<evidence type="ECO:0000256" key="3">
    <source>
        <dbReference type="ARBA" id="ARBA00022519"/>
    </source>
</evidence>
<evidence type="ECO:0000256" key="1">
    <source>
        <dbReference type="ARBA" id="ARBA00005289"/>
    </source>
</evidence>
<dbReference type="CDD" id="cd01638">
    <property type="entry name" value="CysQ"/>
    <property type="match status" value="1"/>
</dbReference>
<evidence type="ECO:0000256" key="2">
    <source>
        <dbReference type="ARBA" id="ARBA00022475"/>
    </source>
</evidence>
<keyword evidence="4 6" id="KW-0378">Hydrolase</keyword>
<evidence type="ECO:0000256" key="4">
    <source>
        <dbReference type="ARBA" id="ARBA00022801"/>
    </source>
</evidence>
<dbReference type="GO" id="GO:0050427">
    <property type="term" value="P:3'-phosphoadenosine 5'-phosphosulfate metabolic process"/>
    <property type="evidence" value="ECO:0007669"/>
    <property type="project" value="TreeGrafter"/>
</dbReference>
<dbReference type="GO" id="GO:0046854">
    <property type="term" value="P:phosphatidylinositol phosphate biosynthetic process"/>
    <property type="evidence" value="ECO:0007669"/>
    <property type="project" value="InterPro"/>
</dbReference>